<name>A0ABR4CNH7_9HELO</name>
<evidence type="ECO:0000256" key="5">
    <source>
        <dbReference type="ARBA" id="ARBA00023163"/>
    </source>
</evidence>
<comment type="caution">
    <text evidence="9">The sequence shown here is derived from an EMBL/GenBank/DDBJ whole genome shotgun (WGS) entry which is preliminary data.</text>
</comment>
<evidence type="ECO:0000313" key="9">
    <source>
        <dbReference type="EMBL" id="KAL2071354.1"/>
    </source>
</evidence>
<evidence type="ECO:0000256" key="1">
    <source>
        <dbReference type="ARBA" id="ARBA00004123"/>
    </source>
</evidence>
<protein>
    <recommendedName>
        <fullName evidence="8">Transcriptional coactivator p15 (PC4) C-terminal domain-containing protein</fullName>
    </recommendedName>
</protein>
<feature type="domain" description="Transcriptional coactivator p15 (PC4) C-terminal" evidence="8">
    <location>
        <begin position="57"/>
        <end position="103"/>
    </location>
</feature>
<dbReference type="InterPro" id="IPR003173">
    <property type="entry name" value="PC4_C"/>
</dbReference>
<dbReference type="Pfam" id="PF02229">
    <property type="entry name" value="PC4"/>
    <property type="match status" value="1"/>
</dbReference>
<evidence type="ECO:0000256" key="3">
    <source>
        <dbReference type="ARBA" id="ARBA00023015"/>
    </source>
</evidence>
<comment type="similarity">
    <text evidence="2">Belongs to the transcriptional coactivator PC4 family.</text>
</comment>
<dbReference type="SUPFAM" id="SSF54447">
    <property type="entry name" value="ssDNA-binding transcriptional regulator domain"/>
    <property type="match status" value="1"/>
</dbReference>
<dbReference type="EMBL" id="JAZHXI010000005">
    <property type="protein sequence ID" value="KAL2071354.1"/>
    <property type="molecule type" value="Genomic_DNA"/>
</dbReference>
<organism evidence="9 10">
    <name type="scientific">Oculimacula yallundae</name>
    <dbReference type="NCBI Taxonomy" id="86028"/>
    <lineage>
        <taxon>Eukaryota</taxon>
        <taxon>Fungi</taxon>
        <taxon>Dikarya</taxon>
        <taxon>Ascomycota</taxon>
        <taxon>Pezizomycotina</taxon>
        <taxon>Leotiomycetes</taxon>
        <taxon>Helotiales</taxon>
        <taxon>Ploettnerulaceae</taxon>
        <taxon>Oculimacula</taxon>
    </lineage>
</organism>
<keyword evidence="3" id="KW-0805">Transcription regulation</keyword>
<keyword evidence="5" id="KW-0804">Transcription</keyword>
<dbReference type="PANTHER" id="PTHR13215">
    <property type="entry name" value="RNA POLYMERASE II TRANSCRIPTIONAL COACTIVATOR"/>
    <property type="match status" value="1"/>
</dbReference>
<evidence type="ECO:0000256" key="4">
    <source>
        <dbReference type="ARBA" id="ARBA00023125"/>
    </source>
</evidence>
<dbReference type="Proteomes" id="UP001595075">
    <property type="component" value="Unassembled WGS sequence"/>
</dbReference>
<evidence type="ECO:0000313" key="10">
    <source>
        <dbReference type="Proteomes" id="UP001595075"/>
    </source>
</evidence>
<feature type="region of interest" description="Disordered" evidence="7">
    <location>
        <begin position="1"/>
        <end position="53"/>
    </location>
</feature>
<evidence type="ECO:0000256" key="6">
    <source>
        <dbReference type="ARBA" id="ARBA00023242"/>
    </source>
</evidence>
<keyword evidence="10" id="KW-1185">Reference proteome</keyword>
<evidence type="ECO:0000256" key="7">
    <source>
        <dbReference type="SAM" id="MobiDB-lite"/>
    </source>
</evidence>
<dbReference type="InterPro" id="IPR045125">
    <property type="entry name" value="Sub1/Tcp4-like"/>
</dbReference>
<reference evidence="9 10" key="1">
    <citation type="journal article" date="2024" name="Commun. Biol.">
        <title>Comparative genomic analysis of thermophilic fungi reveals convergent evolutionary adaptations and gene losses.</title>
        <authorList>
            <person name="Steindorff A.S."/>
            <person name="Aguilar-Pontes M.V."/>
            <person name="Robinson A.J."/>
            <person name="Andreopoulos B."/>
            <person name="LaButti K."/>
            <person name="Kuo A."/>
            <person name="Mondo S."/>
            <person name="Riley R."/>
            <person name="Otillar R."/>
            <person name="Haridas S."/>
            <person name="Lipzen A."/>
            <person name="Grimwood J."/>
            <person name="Schmutz J."/>
            <person name="Clum A."/>
            <person name="Reid I.D."/>
            <person name="Moisan M.C."/>
            <person name="Butler G."/>
            <person name="Nguyen T.T.M."/>
            <person name="Dewar K."/>
            <person name="Conant G."/>
            <person name="Drula E."/>
            <person name="Henrissat B."/>
            <person name="Hansel C."/>
            <person name="Singer S."/>
            <person name="Hutchinson M.I."/>
            <person name="de Vries R.P."/>
            <person name="Natvig D.O."/>
            <person name="Powell A.J."/>
            <person name="Tsang A."/>
            <person name="Grigoriev I.V."/>
        </authorList>
    </citation>
    <scope>NUCLEOTIDE SEQUENCE [LARGE SCALE GENOMIC DNA]</scope>
    <source>
        <strain evidence="9 10">CBS 494.80</strain>
    </source>
</reference>
<keyword evidence="4" id="KW-0238">DNA-binding</keyword>
<sequence>MVKGKAGKRGHEEVDTYEEDDFVENDDGAARRSKKTKKVQSSGDDTEKFWELSNGRNPRRVTVQEFKGHKLINIREFYEKDGEYKPSSKGISLTVDQYKSLLEVLPKVNTHLKSMNIDVSASAVPDEESEEEKEPKKRVKPVKQEKANIEATSDEDEE</sequence>
<evidence type="ECO:0000259" key="8">
    <source>
        <dbReference type="Pfam" id="PF02229"/>
    </source>
</evidence>
<feature type="region of interest" description="Disordered" evidence="7">
    <location>
        <begin position="118"/>
        <end position="158"/>
    </location>
</feature>
<proteinExistence type="inferred from homology"/>
<gene>
    <name evidence="9" type="ORF">VTL71DRAFT_12589</name>
</gene>
<dbReference type="Gene3D" id="2.30.31.10">
    <property type="entry name" value="Transcriptional Coactivator Pc4, Chain A"/>
    <property type="match status" value="1"/>
</dbReference>
<comment type="subcellular location">
    <subcellularLocation>
        <location evidence="1">Nucleus</location>
    </subcellularLocation>
</comment>
<accession>A0ABR4CNH7</accession>
<feature type="compositionally biased region" description="Acidic residues" evidence="7">
    <location>
        <begin position="15"/>
        <end position="27"/>
    </location>
</feature>
<dbReference type="InterPro" id="IPR009044">
    <property type="entry name" value="ssDNA-bd_transcriptional_reg"/>
</dbReference>
<evidence type="ECO:0000256" key="2">
    <source>
        <dbReference type="ARBA" id="ARBA00009001"/>
    </source>
</evidence>
<keyword evidence="6" id="KW-0539">Nucleus</keyword>